<proteinExistence type="predicted"/>
<evidence type="ECO:0000256" key="1">
    <source>
        <dbReference type="ARBA" id="ARBA00004651"/>
    </source>
</evidence>
<evidence type="ECO:0000256" key="3">
    <source>
        <dbReference type="ARBA" id="ARBA00022692"/>
    </source>
</evidence>
<protein>
    <submittedName>
        <fullName evidence="7">Wzx</fullName>
    </submittedName>
</protein>
<evidence type="ECO:0000256" key="2">
    <source>
        <dbReference type="ARBA" id="ARBA00022475"/>
    </source>
</evidence>
<evidence type="ECO:0000313" key="7">
    <source>
        <dbReference type="EMBL" id="APZ79188.1"/>
    </source>
</evidence>
<feature type="transmembrane region" description="Helical" evidence="6">
    <location>
        <begin position="119"/>
        <end position="139"/>
    </location>
</feature>
<feature type="transmembrane region" description="Helical" evidence="6">
    <location>
        <begin position="159"/>
        <end position="177"/>
    </location>
</feature>
<comment type="subcellular location">
    <subcellularLocation>
        <location evidence="1">Cell membrane</location>
        <topology evidence="1">Multi-pass membrane protein</topology>
    </subcellularLocation>
</comment>
<dbReference type="EMBL" id="KX870061">
    <property type="protein sequence ID" value="APZ79188.1"/>
    <property type="molecule type" value="Genomic_DNA"/>
</dbReference>
<evidence type="ECO:0000256" key="5">
    <source>
        <dbReference type="ARBA" id="ARBA00023136"/>
    </source>
</evidence>
<feature type="transmembrane region" description="Helical" evidence="6">
    <location>
        <begin position="335"/>
        <end position="357"/>
    </location>
</feature>
<reference evidence="7" key="1">
    <citation type="submission" date="2017-01" db="EMBL/GenBank/DDBJ databases">
        <title>Genetic analysis of capsular polysaccharide synthesis gene clusters from non-serotypeable of Streptococcus suis.</title>
        <authorList>
            <person name="Qiu X."/>
            <person name="Zheng H."/>
        </authorList>
    </citation>
    <scope>NUCLEOTIDE SEQUENCE</scope>
    <source>
        <strain evidence="7">1218846</strain>
    </source>
</reference>
<feature type="transmembrane region" description="Helical" evidence="6">
    <location>
        <begin position="253"/>
        <end position="281"/>
    </location>
</feature>
<keyword evidence="2" id="KW-1003">Cell membrane</keyword>
<feature type="transmembrane region" description="Helical" evidence="6">
    <location>
        <begin position="49"/>
        <end position="70"/>
    </location>
</feature>
<feature type="transmembrane region" description="Helical" evidence="6">
    <location>
        <begin position="91"/>
        <end position="113"/>
    </location>
</feature>
<feature type="transmembrane region" description="Helical" evidence="6">
    <location>
        <begin position="7"/>
        <end position="29"/>
    </location>
</feature>
<dbReference type="PANTHER" id="PTHR30250:SF11">
    <property type="entry name" value="O-ANTIGEN TRANSPORTER-RELATED"/>
    <property type="match status" value="1"/>
</dbReference>
<dbReference type="AlphaFoldDB" id="A0A1P8VRD6"/>
<dbReference type="PANTHER" id="PTHR30250">
    <property type="entry name" value="PST FAMILY PREDICTED COLANIC ACID TRANSPORTER"/>
    <property type="match status" value="1"/>
</dbReference>
<dbReference type="GO" id="GO:0005886">
    <property type="term" value="C:plasma membrane"/>
    <property type="evidence" value="ECO:0007669"/>
    <property type="project" value="UniProtKB-SubCell"/>
</dbReference>
<feature type="transmembrane region" description="Helical" evidence="6">
    <location>
        <begin position="459"/>
        <end position="481"/>
    </location>
</feature>
<dbReference type="RefSeq" id="WP_105206095.1">
    <property type="nucleotide sequence ID" value="NZ_CP135087.1"/>
</dbReference>
<gene>
    <name evidence="7" type="primary">cps5N</name>
    <name evidence="7" type="ORF">1218846.seq-orf14</name>
</gene>
<keyword evidence="3 6" id="KW-0812">Transmembrane</keyword>
<feature type="transmembrane region" description="Helical" evidence="6">
    <location>
        <begin position="378"/>
        <end position="405"/>
    </location>
</feature>
<evidence type="ECO:0000256" key="6">
    <source>
        <dbReference type="SAM" id="Phobius"/>
    </source>
</evidence>
<feature type="transmembrane region" description="Helical" evidence="6">
    <location>
        <begin position="425"/>
        <end position="447"/>
    </location>
</feature>
<sequence>MTNNKQLSLNILISILNQLVIIVCGFILPRVLLESFGSTVNGLVTSIRQFLNFITFLEMGIGVVISSSLYEPLFKQDTEKVSAIIVSSKRFFNKLVLYFTFFLVVLVFTYPFFVVEFNFIYVSILMVILSLNLYSQYYFGIVNQLLLTADQKNYIPQGLSMVTVILNTLATAVIVNYSKNVHVVFLSTSFIYLARPLFMDIYVRKCYNIDYNIRYTEEPIKQKFNGFYHHLSSIVLGNTDIVVLTLLSSLKNISIYSIYALIFSGIKGIIYALVTSLTPYFGRVVSKESTQGVLKKFRYLEWGLNTLITLIFSVVAASIIPFITLYTQNITDADYILNEFALFMCLSQYMFCMRYSYNIYVQSVGHYKETQMSAIIEAILNITSTFIFTALFGMVGLAIGTLFAMLYRLLYLLNYSKKVQLGASIIGSILYIFTGSCNIVAMFYMGSYLAPKITTFMHLVYYTMGYVFLSVLSLLLCNIIFNRRLLLGFFKSLILKDEL</sequence>
<dbReference type="InterPro" id="IPR050833">
    <property type="entry name" value="Poly_Biosynth_Transport"/>
</dbReference>
<keyword evidence="5 6" id="KW-0472">Membrane</keyword>
<keyword evidence="4 6" id="KW-1133">Transmembrane helix</keyword>
<organism evidence="7">
    <name type="scientific">Streptococcus suis</name>
    <dbReference type="NCBI Taxonomy" id="1307"/>
    <lineage>
        <taxon>Bacteria</taxon>
        <taxon>Bacillati</taxon>
        <taxon>Bacillota</taxon>
        <taxon>Bacilli</taxon>
        <taxon>Lactobacillales</taxon>
        <taxon>Streptococcaceae</taxon>
        <taxon>Streptococcus</taxon>
    </lineage>
</organism>
<accession>A0A1P8VRD6</accession>
<feature type="transmembrane region" description="Helical" evidence="6">
    <location>
        <begin position="183"/>
        <end position="203"/>
    </location>
</feature>
<feature type="transmembrane region" description="Helical" evidence="6">
    <location>
        <begin position="302"/>
        <end position="323"/>
    </location>
</feature>
<evidence type="ECO:0000256" key="4">
    <source>
        <dbReference type="ARBA" id="ARBA00022989"/>
    </source>
</evidence>
<name>A0A1P8VRD6_STRSU</name>